<name>A0AAN7P5I9_MYCAM</name>
<gene>
    <name evidence="1" type="ORF">QYF61_014194</name>
</gene>
<protein>
    <submittedName>
        <fullName evidence="1">Uncharacterized protein</fullName>
    </submittedName>
</protein>
<evidence type="ECO:0000313" key="2">
    <source>
        <dbReference type="Proteomes" id="UP001333110"/>
    </source>
</evidence>
<sequence length="179" mass="20858">MKRGLGKVEERTPLQGRRQLRCGGESGGGEAVIPADGDEQRDLRLRIRSVASRSREVILLLYPALARPHLECCVQLWAPQYRRDIDILDRVQRRTMKMMKGLEHLSCEERLRELGLFSLEKLRVDLINVYKYLEGKCKEEGARLFSVVPSDRTRGNGHKLKHRRFPLNIRKHFFYCEGD</sequence>
<proteinExistence type="predicted"/>
<evidence type="ECO:0000313" key="1">
    <source>
        <dbReference type="EMBL" id="KAK4827092.1"/>
    </source>
</evidence>
<keyword evidence="2" id="KW-1185">Reference proteome</keyword>
<dbReference type="Proteomes" id="UP001333110">
    <property type="component" value="Unassembled WGS sequence"/>
</dbReference>
<comment type="caution">
    <text evidence="1">The sequence shown here is derived from an EMBL/GenBank/DDBJ whole genome shotgun (WGS) entry which is preliminary data.</text>
</comment>
<dbReference type="EMBL" id="JAUNZN010000002">
    <property type="protein sequence ID" value="KAK4827092.1"/>
    <property type="molecule type" value="Genomic_DNA"/>
</dbReference>
<dbReference type="AlphaFoldDB" id="A0AAN7P5I9"/>
<reference evidence="1 2" key="1">
    <citation type="journal article" date="2023" name="J. Hered.">
        <title>Chromosome-level genome of the wood stork (Mycteria americana) provides insight into avian chromosome evolution.</title>
        <authorList>
            <person name="Flamio R. Jr."/>
            <person name="Ramstad K.M."/>
        </authorList>
    </citation>
    <scope>NUCLEOTIDE SEQUENCE [LARGE SCALE GENOMIC DNA]</scope>
    <source>
        <strain evidence="1">JAX WOST 10</strain>
    </source>
</reference>
<accession>A0AAN7P5I9</accession>
<dbReference type="PANTHER" id="PTHR33332">
    <property type="entry name" value="REVERSE TRANSCRIPTASE DOMAIN-CONTAINING PROTEIN"/>
    <property type="match status" value="1"/>
</dbReference>
<organism evidence="1 2">
    <name type="scientific">Mycteria americana</name>
    <name type="common">Wood stork</name>
    <dbReference type="NCBI Taxonomy" id="33587"/>
    <lineage>
        <taxon>Eukaryota</taxon>
        <taxon>Metazoa</taxon>
        <taxon>Chordata</taxon>
        <taxon>Craniata</taxon>
        <taxon>Vertebrata</taxon>
        <taxon>Euteleostomi</taxon>
        <taxon>Archelosauria</taxon>
        <taxon>Archosauria</taxon>
        <taxon>Dinosauria</taxon>
        <taxon>Saurischia</taxon>
        <taxon>Theropoda</taxon>
        <taxon>Coelurosauria</taxon>
        <taxon>Aves</taxon>
        <taxon>Neognathae</taxon>
        <taxon>Neoaves</taxon>
        <taxon>Aequornithes</taxon>
        <taxon>Ciconiiformes</taxon>
        <taxon>Ciconiidae</taxon>
        <taxon>Mycteria</taxon>
    </lineage>
</organism>